<sequence>MSAPPNPGVPILEVKGTDVFYGASQILFGIDLAVARGQTMALLGRNGAGKSTTFKAIAGIAPPRRGQVLLSGAAVSGKAPYLVARAGIGYVPEDRQVFPEHTVEDNLIVGAKAGPRGDRHWTAERIYEVFPLLAGMRHRMAGRLSGGEQQMLTIARTLMGNPDILLLDEPSEGLAPIIVRAIGDLIRTLRGMSVTILIAEQNMHFCLGVATHATVIDKGQVVYSAGIDELRGNDAILQRYLAV</sequence>
<gene>
    <name evidence="7" type="ORF">CR165_10705</name>
</gene>
<dbReference type="EMBL" id="PDOA01000005">
    <property type="protein sequence ID" value="PWC29050.1"/>
    <property type="molecule type" value="Genomic_DNA"/>
</dbReference>
<dbReference type="InterPro" id="IPR003593">
    <property type="entry name" value="AAA+_ATPase"/>
</dbReference>
<evidence type="ECO:0000256" key="4">
    <source>
        <dbReference type="ARBA" id="ARBA00022840"/>
    </source>
</evidence>
<evidence type="ECO:0000313" key="7">
    <source>
        <dbReference type="EMBL" id="PWC29050.1"/>
    </source>
</evidence>
<evidence type="ECO:0000259" key="6">
    <source>
        <dbReference type="PROSITE" id="PS50893"/>
    </source>
</evidence>
<comment type="similarity">
    <text evidence="1">Belongs to the ABC transporter superfamily.</text>
</comment>
<dbReference type="InterPro" id="IPR027417">
    <property type="entry name" value="P-loop_NTPase"/>
</dbReference>
<dbReference type="GO" id="GO:0015807">
    <property type="term" value="P:L-amino acid transport"/>
    <property type="evidence" value="ECO:0007669"/>
    <property type="project" value="TreeGrafter"/>
</dbReference>
<keyword evidence="4 7" id="KW-0067">ATP-binding</keyword>
<dbReference type="PANTHER" id="PTHR43820:SF2">
    <property type="entry name" value="ABC TRANSPORTER ATP-BINDING PROTEIN"/>
    <property type="match status" value="1"/>
</dbReference>
<reference evidence="8" key="1">
    <citation type="submission" date="2017-10" db="EMBL/GenBank/DDBJ databases">
        <authorList>
            <person name="Toshchakov S.V."/>
            <person name="Goeva M.A."/>
        </authorList>
    </citation>
    <scope>NUCLEOTIDE SEQUENCE [LARGE SCALE GENOMIC DNA]</scope>
    <source>
        <strain evidence="8">JR1/69-1-13</strain>
    </source>
</reference>
<dbReference type="InterPro" id="IPR003439">
    <property type="entry name" value="ABC_transporter-like_ATP-bd"/>
</dbReference>
<dbReference type="AlphaFoldDB" id="A0A2U1V557"/>
<dbReference type="GO" id="GO:0016887">
    <property type="term" value="F:ATP hydrolysis activity"/>
    <property type="evidence" value="ECO:0007669"/>
    <property type="project" value="InterPro"/>
</dbReference>
<dbReference type="Gene3D" id="3.40.50.300">
    <property type="entry name" value="P-loop containing nucleotide triphosphate hydrolases"/>
    <property type="match status" value="1"/>
</dbReference>
<dbReference type="OrthoDB" id="9775250at2"/>
<dbReference type="PROSITE" id="PS50893">
    <property type="entry name" value="ABC_TRANSPORTER_2"/>
    <property type="match status" value="1"/>
</dbReference>
<keyword evidence="5" id="KW-0029">Amino-acid transport</keyword>
<evidence type="ECO:0000256" key="2">
    <source>
        <dbReference type="ARBA" id="ARBA00022448"/>
    </source>
</evidence>
<evidence type="ECO:0000313" key="8">
    <source>
        <dbReference type="Proteomes" id="UP000245048"/>
    </source>
</evidence>
<dbReference type="InterPro" id="IPR017871">
    <property type="entry name" value="ABC_transporter-like_CS"/>
</dbReference>
<dbReference type="Pfam" id="PF00005">
    <property type="entry name" value="ABC_tran"/>
    <property type="match status" value="1"/>
</dbReference>
<accession>A0A2U1V557</accession>
<name>A0A2U1V557_9PROT</name>
<evidence type="ECO:0000256" key="1">
    <source>
        <dbReference type="ARBA" id="ARBA00005417"/>
    </source>
</evidence>
<dbReference type="PANTHER" id="PTHR43820">
    <property type="entry name" value="HIGH-AFFINITY BRANCHED-CHAIN AMINO ACID TRANSPORT ATP-BINDING PROTEIN LIVF"/>
    <property type="match status" value="1"/>
</dbReference>
<keyword evidence="2" id="KW-0813">Transport</keyword>
<evidence type="ECO:0000256" key="5">
    <source>
        <dbReference type="ARBA" id="ARBA00022970"/>
    </source>
</evidence>
<organism evidence="7 8">
    <name type="scientific">Teichococcus aestuarii</name>
    <dbReference type="NCBI Taxonomy" id="568898"/>
    <lineage>
        <taxon>Bacteria</taxon>
        <taxon>Pseudomonadati</taxon>
        <taxon>Pseudomonadota</taxon>
        <taxon>Alphaproteobacteria</taxon>
        <taxon>Acetobacterales</taxon>
        <taxon>Roseomonadaceae</taxon>
        <taxon>Roseomonas</taxon>
    </lineage>
</organism>
<comment type="caution">
    <text evidence="7">The sequence shown here is derived from an EMBL/GenBank/DDBJ whole genome shotgun (WGS) entry which is preliminary data.</text>
</comment>
<dbReference type="RefSeq" id="WP_109516968.1">
    <property type="nucleotide sequence ID" value="NZ_PDOA01000005.1"/>
</dbReference>
<protein>
    <submittedName>
        <fullName evidence="7">ABC transporter ATP-binding protein</fullName>
    </submittedName>
</protein>
<dbReference type="GO" id="GO:0005524">
    <property type="term" value="F:ATP binding"/>
    <property type="evidence" value="ECO:0007669"/>
    <property type="project" value="UniProtKB-KW"/>
</dbReference>
<dbReference type="GO" id="GO:0015658">
    <property type="term" value="F:branched-chain amino acid transmembrane transporter activity"/>
    <property type="evidence" value="ECO:0007669"/>
    <property type="project" value="TreeGrafter"/>
</dbReference>
<dbReference type="Proteomes" id="UP000245048">
    <property type="component" value="Unassembled WGS sequence"/>
</dbReference>
<keyword evidence="8" id="KW-1185">Reference proteome</keyword>
<dbReference type="InterPro" id="IPR052156">
    <property type="entry name" value="BCAA_Transport_ATP-bd_LivF"/>
</dbReference>
<dbReference type="SUPFAM" id="SSF52540">
    <property type="entry name" value="P-loop containing nucleoside triphosphate hydrolases"/>
    <property type="match status" value="1"/>
</dbReference>
<proteinExistence type="inferred from homology"/>
<evidence type="ECO:0000256" key="3">
    <source>
        <dbReference type="ARBA" id="ARBA00022741"/>
    </source>
</evidence>
<dbReference type="SMART" id="SM00382">
    <property type="entry name" value="AAA"/>
    <property type="match status" value="1"/>
</dbReference>
<keyword evidence="3" id="KW-0547">Nucleotide-binding</keyword>
<dbReference type="PROSITE" id="PS00211">
    <property type="entry name" value="ABC_TRANSPORTER_1"/>
    <property type="match status" value="1"/>
</dbReference>
<dbReference type="CDD" id="cd03224">
    <property type="entry name" value="ABC_TM1139_LivF_branched"/>
    <property type="match status" value="1"/>
</dbReference>
<feature type="domain" description="ABC transporter" evidence="6">
    <location>
        <begin position="9"/>
        <end position="243"/>
    </location>
</feature>